<dbReference type="RefSeq" id="WP_172425450.1">
    <property type="nucleotide sequence ID" value="NZ_OBDR01000003.1"/>
</dbReference>
<dbReference type="Gene3D" id="1.10.240.10">
    <property type="entry name" value="Tyrosyl-Transfer RNA Synthetase"/>
    <property type="match status" value="1"/>
</dbReference>
<comment type="similarity">
    <text evidence="1 8 9">Belongs to the class-I aminoacyl-tRNA synthetase family.</text>
</comment>
<dbReference type="EMBL" id="OBDR01000003">
    <property type="protein sequence ID" value="SNY06216.1"/>
    <property type="molecule type" value="Genomic_DNA"/>
</dbReference>
<keyword evidence="6 8" id="KW-0648">Protein biosynthesis</keyword>
<reference evidence="10" key="2">
    <citation type="submission" date="2017-09" db="EMBL/GenBank/DDBJ databases">
        <authorList>
            <person name="Ehlers B."/>
            <person name="Leendertz F.H."/>
        </authorList>
    </citation>
    <scope>NUCLEOTIDE SEQUENCE [LARGE SCALE GENOMIC DNA]</scope>
    <source>
        <strain evidence="10">WG-1MB</strain>
    </source>
</reference>
<evidence type="ECO:0000313" key="11">
    <source>
        <dbReference type="EMBL" id="TCL12342.1"/>
    </source>
</evidence>
<keyword evidence="4 8" id="KW-0547">Nucleotide-binding</keyword>
<evidence type="ECO:0000256" key="3">
    <source>
        <dbReference type="ARBA" id="ARBA00022598"/>
    </source>
</evidence>
<dbReference type="AlphaFoldDB" id="A0A285F756"/>
<evidence type="ECO:0000256" key="5">
    <source>
        <dbReference type="ARBA" id="ARBA00022840"/>
    </source>
</evidence>
<dbReference type="EC" id="6.1.1.2" evidence="8"/>
<accession>A0A285F756</accession>
<evidence type="ECO:0000313" key="12">
    <source>
        <dbReference type="Proteomes" id="UP000217726"/>
    </source>
</evidence>
<dbReference type="Pfam" id="PF00579">
    <property type="entry name" value="tRNA-synt_1b"/>
    <property type="match status" value="2"/>
</dbReference>
<name>A0A285F756_9EURY</name>
<dbReference type="OrthoDB" id="371821at2157"/>
<dbReference type="InterPro" id="IPR014729">
    <property type="entry name" value="Rossmann-like_a/b/a_fold"/>
</dbReference>
<keyword evidence="12" id="KW-1185">Reference proteome</keyword>
<reference evidence="12" key="1">
    <citation type="submission" date="2017-09" db="EMBL/GenBank/DDBJ databases">
        <authorList>
            <person name="Varghese N."/>
            <person name="Submissions S."/>
        </authorList>
    </citation>
    <scope>NUCLEOTIDE SEQUENCE [LARGE SCALE GENOMIC DNA]</scope>
    <source>
        <strain evidence="12">WG-1MB</strain>
    </source>
</reference>
<dbReference type="PANTHER" id="PTHR10055:SF5">
    <property type="entry name" value="TRYPTOPHAN--TRNA LIGASE"/>
    <property type="match status" value="1"/>
</dbReference>
<comment type="subcellular location">
    <subcellularLocation>
        <location evidence="8">Cytoplasm</location>
    </subcellularLocation>
</comment>
<evidence type="ECO:0000256" key="8">
    <source>
        <dbReference type="HAMAP-Rule" id="MF_00140"/>
    </source>
</evidence>
<gene>
    <name evidence="8" type="primary">trpS</name>
    <name evidence="11" type="ORF">C7960_1588</name>
    <name evidence="10" type="ORF">SAMN06295989_10352</name>
</gene>
<evidence type="ECO:0000256" key="2">
    <source>
        <dbReference type="ARBA" id="ARBA00022490"/>
    </source>
</evidence>
<keyword evidence="3 8" id="KW-0436">Ligase</keyword>
<dbReference type="GO" id="GO:0006436">
    <property type="term" value="P:tryptophanyl-tRNA aminoacylation"/>
    <property type="evidence" value="ECO:0007669"/>
    <property type="project" value="UniProtKB-UniRule"/>
</dbReference>
<reference evidence="11 13" key="3">
    <citation type="submission" date="2019-03" db="EMBL/GenBank/DDBJ databases">
        <title>Subsurface microbial communities from deep shales in Ohio and West Virginia, USA.</title>
        <authorList>
            <person name="Wrighton K."/>
        </authorList>
    </citation>
    <scope>NUCLEOTIDE SEQUENCE [LARGE SCALE GENOMIC DNA]</scope>
    <source>
        <strain evidence="11 13">WG1_MB</strain>
    </source>
</reference>
<keyword evidence="2 8" id="KW-0963">Cytoplasm</keyword>
<evidence type="ECO:0000256" key="6">
    <source>
        <dbReference type="ARBA" id="ARBA00022917"/>
    </source>
</evidence>
<comment type="function">
    <text evidence="8">Catalyzes the attachment of tryptophan to tRNA(Trp).</text>
</comment>
<protein>
    <recommendedName>
        <fullName evidence="8">Tryptophan--tRNA ligase</fullName>
        <ecNumber evidence="8">6.1.1.2</ecNumber>
    </recommendedName>
    <alternativeName>
        <fullName evidence="8">Tryptophanyl-tRNA synthetase</fullName>
        <shortName evidence="8">TrpRS</shortName>
    </alternativeName>
</protein>
<keyword evidence="5 8" id="KW-0067">ATP-binding</keyword>
<feature type="short sequence motif" description="'KMSKS' region" evidence="8">
    <location>
        <begin position="320"/>
        <end position="324"/>
    </location>
</feature>
<dbReference type="GO" id="GO:0005737">
    <property type="term" value="C:cytoplasm"/>
    <property type="evidence" value="ECO:0007669"/>
    <property type="project" value="UniProtKB-SubCell"/>
</dbReference>
<dbReference type="FunFam" id="3.40.50.620:FF:000207">
    <property type="entry name" value="Tryptophan--tRNA ligase"/>
    <property type="match status" value="1"/>
</dbReference>
<dbReference type="SUPFAM" id="SSF52374">
    <property type="entry name" value="Nucleotidylyl transferase"/>
    <property type="match status" value="1"/>
</dbReference>
<comment type="catalytic activity">
    <reaction evidence="8">
        <text>tRNA(Trp) + L-tryptophan + ATP = L-tryptophyl-tRNA(Trp) + AMP + diphosphate + H(+)</text>
        <dbReference type="Rhea" id="RHEA:24080"/>
        <dbReference type="Rhea" id="RHEA-COMP:9671"/>
        <dbReference type="Rhea" id="RHEA-COMP:9705"/>
        <dbReference type="ChEBI" id="CHEBI:15378"/>
        <dbReference type="ChEBI" id="CHEBI:30616"/>
        <dbReference type="ChEBI" id="CHEBI:33019"/>
        <dbReference type="ChEBI" id="CHEBI:57912"/>
        <dbReference type="ChEBI" id="CHEBI:78442"/>
        <dbReference type="ChEBI" id="CHEBI:78535"/>
        <dbReference type="ChEBI" id="CHEBI:456215"/>
        <dbReference type="EC" id="6.1.1.2"/>
    </reaction>
</comment>
<evidence type="ECO:0000256" key="4">
    <source>
        <dbReference type="ARBA" id="ARBA00022741"/>
    </source>
</evidence>
<keyword evidence="7 8" id="KW-0030">Aminoacyl-tRNA synthetase</keyword>
<organism evidence="10 12">
    <name type="scientific">Methanohalophilus euhalobius</name>
    <dbReference type="NCBI Taxonomy" id="51203"/>
    <lineage>
        <taxon>Archaea</taxon>
        <taxon>Methanobacteriati</taxon>
        <taxon>Methanobacteriota</taxon>
        <taxon>Stenosarchaea group</taxon>
        <taxon>Methanomicrobia</taxon>
        <taxon>Methanosarcinales</taxon>
        <taxon>Methanosarcinaceae</taxon>
        <taxon>Methanohalophilus</taxon>
    </lineage>
</organism>
<evidence type="ECO:0000256" key="7">
    <source>
        <dbReference type="ARBA" id="ARBA00023146"/>
    </source>
</evidence>
<evidence type="ECO:0000256" key="9">
    <source>
        <dbReference type="RuleBase" id="RU363036"/>
    </source>
</evidence>
<dbReference type="InterPro" id="IPR002305">
    <property type="entry name" value="aa-tRNA-synth_Ic"/>
</dbReference>
<comment type="caution">
    <text evidence="8">Lacks conserved residue(s) required for the propagation of feature annotation.</text>
</comment>
<dbReference type="InterPro" id="IPR002306">
    <property type="entry name" value="Trp-tRNA-ligase"/>
</dbReference>
<dbReference type="HAMAP" id="MF_00140_A">
    <property type="entry name" value="Trp_tRNA_synth_A"/>
    <property type="match status" value="1"/>
</dbReference>
<dbReference type="NCBIfam" id="NF008926">
    <property type="entry name" value="PRK12285.1-3"/>
    <property type="match status" value="1"/>
</dbReference>
<sequence>MNVKLDPWGSSNIDDYSKLFDEFGIQRFDELLFGIEQPSSYMRRKIIFGHRDYDMITRAMNDNDPFAVMSGFMPSGKVHLGGKMVMDQIVWHQQMGGEAFVGIADREAYSVRGYSWEKCKKIGIEEYILSLIALGFEPEGHIYFQSQSKNVKDLAFEMGVKANFSELSAIYGFNGQTNIAHMVSALSQSADILQPELEEFGGPKPTVVPAGADQDPHMRLTRGLANKMNMFLIEKRTDKNNVPFVSVRSKTAPVDALEEVSEALPWDTKLFEGHVDIFGVDDLTKLKEITMEVEMNNGGYGFLPPASTYHRFMSGLQGGKMSSSVPDSLIALTDDPDDAARKVKKAKTGGRMTLKEQKELGGQPDECSVYELLVFHLSDDDGELAQIHSECLDGSRMCGSCKGLAAERMAEFLKDHQEKRELARERLEEYGL</sequence>
<dbReference type="GO" id="GO:0004830">
    <property type="term" value="F:tryptophan-tRNA ligase activity"/>
    <property type="evidence" value="ECO:0007669"/>
    <property type="project" value="UniProtKB-UniRule"/>
</dbReference>
<dbReference type="Proteomes" id="UP000295404">
    <property type="component" value="Unassembled WGS sequence"/>
</dbReference>
<dbReference type="Gene3D" id="3.40.50.620">
    <property type="entry name" value="HUPs"/>
    <property type="match status" value="1"/>
</dbReference>
<evidence type="ECO:0000313" key="13">
    <source>
        <dbReference type="Proteomes" id="UP000295404"/>
    </source>
</evidence>
<evidence type="ECO:0000256" key="1">
    <source>
        <dbReference type="ARBA" id="ARBA00005594"/>
    </source>
</evidence>
<proteinExistence type="inferred from homology"/>
<dbReference type="GO" id="GO:0005524">
    <property type="term" value="F:ATP binding"/>
    <property type="evidence" value="ECO:0007669"/>
    <property type="project" value="UniProtKB-UniRule"/>
</dbReference>
<dbReference type="PRINTS" id="PR01039">
    <property type="entry name" value="TRNASYNTHTRP"/>
</dbReference>
<dbReference type="PANTHER" id="PTHR10055">
    <property type="entry name" value="TRYPTOPHANYL-TRNA SYNTHETASE"/>
    <property type="match status" value="1"/>
</dbReference>
<dbReference type="Proteomes" id="UP000217726">
    <property type="component" value="Unassembled WGS sequence"/>
</dbReference>
<evidence type="ECO:0000313" key="10">
    <source>
        <dbReference type="EMBL" id="SNY06216.1"/>
    </source>
</evidence>
<dbReference type="InterPro" id="IPR020653">
    <property type="entry name" value="Tryptophan-tRNA-ligase_arc"/>
</dbReference>
<dbReference type="EMBL" id="SMMS01000001">
    <property type="protein sequence ID" value="TCL12342.1"/>
    <property type="molecule type" value="Genomic_DNA"/>
</dbReference>